<evidence type="ECO:0000313" key="3">
    <source>
        <dbReference type="Proteomes" id="UP001609176"/>
    </source>
</evidence>
<reference evidence="3 4" key="1">
    <citation type="submission" date="2024-10" db="EMBL/GenBank/DDBJ databases">
        <authorList>
            <person name="Riesco R."/>
        </authorList>
    </citation>
    <scope>NUCLEOTIDE SEQUENCE [LARGE SCALE GENOMIC DNA]</scope>
    <source>
        <strain evidence="2 3">NCIMB 15448</strain>
        <strain evidence="1 4">NCIMB 15450</strain>
    </source>
</reference>
<dbReference type="EMBL" id="JBIMSP010000020">
    <property type="protein sequence ID" value="MFH5242998.1"/>
    <property type="molecule type" value="Genomic_DNA"/>
</dbReference>
<accession>A0ABW7KKM4</accession>
<evidence type="ECO:0000313" key="1">
    <source>
        <dbReference type="EMBL" id="MFH5230825.1"/>
    </source>
</evidence>
<dbReference type="Proteomes" id="UP001609219">
    <property type="component" value="Unassembled WGS sequence"/>
</dbReference>
<organism evidence="2 3">
    <name type="scientific">Antrihabitans spumae</name>
    <dbReference type="NCBI Taxonomy" id="3373370"/>
    <lineage>
        <taxon>Bacteria</taxon>
        <taxon>Bacillati</taxon>
        <taxon>Actinomycetota</taxon>
        <taxon>Actinomycetes</taxon>
        <taxon>Mycobacteriales</taxon>
        <taxon>Nocardiaceae</taxon>
        <taxon>Antrihabitans</taxon>
    </lineage>
</organism>
<evidence type="ECO:0000313" key="4">
    <source>
        <dbReference type="Proteomes" id="UP001609219"/>
    </source>
</evidence>
<evidence type="ECO:0000313" key="2">
    <source>
        <dbReference type="EMBL" id="MFH5242998.1"/>
    </source>
</evidence>
<sequence length="83" mass="9232">MPKKTTPTSACNDLRLTVPSHDDPAVASDIANYVMDRVLNLTDEMQRYATDRFDQAPASAIHAGELGAALAHEVLDWIRRWPL</sequence>
<proteinExistence type="predicted"/>
<name>A0ABW7KKM4_9NOCA</name>
<gene>
    <name evidence="2" type="ORF">ACHIPV_14055</name>
    <name evidence="1" type="ORF">ACHIRB_19980</name>
</gene>
<dbReference type="Proteomes" id="UP001609176">
    <property type="component" value="Unassembled WGS sequence"/>
</dbReference>
<comment type="caution">
    <text evidence="2">The sequence shown here is derived from an EMBL/GenBank/DDBJ whole genome shotgun (WGS) entry which is preliminary data.</text>
</comment>
<keyword evidence="4" id="KW-1185">Reference proteome</keyword>
<dbReference type="EMBL" id="JBIMSN010000090">
    <property type="protein sequence ID" value="MFH5230825.1"/>
    <property type="molecule type" value="Genomic_DNA"/>
</dbReference>
<dbReference type="RefSeq" id="WP_395124745.1">
    <property type="nucleotide sequence ID" value="NZ_JBIMSN010000090.1"/>
</dbReference>
<protein>
    <submittedName>
        <fullName evidence="2">Uncharacterized protein</fullName>
    </submittedName>
</protein>